<evidence type="ECO:0000313" key="4">
    <source>
        <dbReference type="Proteomes" id="UP001373714"/>
    </source>
</evidence>
<gene>
    <name evidence="3" type="ORF">TWF730_008071</name>
</gene>
<proteinExistence type="predicted"/>
<reference evidence="3 4" key="1">
    <citation type="submission" date="2019-10" db="EMBL/GenBank/DDBJ databases">
        <authorList>
            <person name="Palmer J.M."/>
        </authorList>
    </citation>
    <scope>NUCLEOTIDE SEQUENCE [LARGE SCALE GENOMIC DNA]</scope>
    <source>
        <strain evidence="3 4">TWF730</strain>
    </source>
</reference>
<protein>
    <recommendedName>
        <fullName evidence="2">F-box domain-containing protein</fullName>
    </recommendedName>
</protein>
<accession>A0AAV9VA82</accession>
<dbReference type="Pfam" id="PF00646">
    <property type="entry name" value="F-box"/>
    <property type="match status" value="1"/>
</dbReference>
<evidence type="ECO:0000313" key="3">
    <source>
        <dbReference type="EMBL" id="KAK6358749.1"/>
    </source>
</evidence>
<feature type="domain" description="F-box" evidence="2">
    <location>
        <begin position="47"/>
        <end position="87"/>
    </location>
</feature>
<evidence type="ECO:0000256" key="1">
    <source>
        <dbReference type="SAM" id="MobiDB-lite"/>
    </source>
</evidence>
<sequence length="343" mass="38819">MQRFQRILTNLLQLFRSPFTILLHHSLLPFRHLRSNAKMSPPTTTTIFSLPPELHLQILAYLPFSSHISLISTHPFFYSLLQDNALKAKRYYPATYPAVHILLKDYTLKITVRNGDIDYARIEVVDKIPKIDRFGKTTESLGPLIVASIPLSPKHGHKYDFYKRGEGGCDNSGLTGSILDDYWLWISHRTDLPETMDLKKLVVLLKVPEVVAKNDKAKARQSKDKRRYWSTEYPFRIARPDLMSSLTSTSNRTRPSSFFQTSGPPTEPATLREIIKFIIKKVIKDTGLKNEKEVKVTLRVCKLGGVEGYVGFTGTVTVVGGDNGGWGGWLTLKGSVLNLLGYR</sequence>
<organism evidence="3 4">
    <name type="scientific">Orbilia blumenaviensis</name>
    <dbReference type="NCBI Taxonomy" id="1796055"/>
    <lineage>
        <taxon>Eukaryota</taxon>
        <taxon>Fungi</taxon>
        <taxon>Dikarya</taxon>
        <taxon>Ascomycota</taxon>
        <taxon>Pezizomycotina</taxon>
        <taxon>Orbiliomycetes</taxon>
        <taxon>Orbiliales</taxon>
        <taxon>Orbiliaceae</taxon>
        <taxon>Orbilia</taxon>
    </lineage>
</organism>
<dbReference type="Proteomes" id="UP001373714">
    <property type="component" value="Unassembled WGS sequence"/>
</dbReference>
<dbReference type="EMBL" id="JAVHNS010000004">
    <property type="protein sequence ID" value="KAK6358749.1"/>
    <property type="molecule type" value="Genomic_DNA"/>
</dbReference>
<evidence type="ECO:0000259" key="2">
    <source>
        <dbReference type="Pfam" id="PF00646"/>
    </source>
</evidence>
<dbReference type="InterPro" id="IPR001810">
    <property type="entry name" value="F-box_dom"/>
</dbReference>
<name>A0AAV9VA82_9PEZI</name>
<comment type="caution">
    <text evidence="3">The sequence shown here is derived from an EMBL/GenBank/DDBJ whole genome shotgun (WGS) entry which is preliminary data.</text>
</comment>
<keyword evidence="4" id="KW-1185">Reference proteome</keyword>
<feature type="region of interest" description="Disordered" evidence="1">
    <location>
        <begin position="246"/>
        <end position="266"/>
    </location>
</feature>
<dbReference type="InterPro" id="IPR036047">
    <property type="entry name" value="F-box-like_dom_sf"/>
</dbReference>
<dbReference type="SUPFAM" id="SSF81383">
    <property type="entry name" value="F-box domain"/>
    <property type="match status" value="1"/>
</dbReference>
<dbReference type="AlphaFoldDB" id="A0AAV9VA82"/>
<feature type="compositionally biased region" description="Polar residues" evidence="1">
    <location>
        <begin position="246"/>
        <end position="264"/>
    </location>
</feature>